<organism evidence="2 3">
    <name type="scientific">Paraliobacillus quinghaiensis</name>
    <dbReference type="NCBI Taxonomy" id="470815"/>
    <lineage>
        <taxon>Bacteria</taxon>
        <taxon>Bacillati</taxon>
        <taxon>Bacillota</taxon>
        <taxon>Bacilli</taxon>
        <taxon>Bacillales</taxon>
        <taxon>Bacillaceae</taxon>
        <taxon>Paraliobacillus</taxon>
    </lineage>
</organism>
<reference evidence="2" key="1">
    <citation type="journal article" date="2014" name="Int. J. Syst. Evol. Microbiol.">
        <title>Complete genome sequence of Corynebacterium casei LMG S-19264T (=DSM 44701T), isolated from a smear-ripened cheese.</title>
        <authorList>
            <consortium name="US DOE Joint Genome Institute (JGI-PGF)"/>
            <person name="Walter F."/>
            <person name="Albersmeier A."/>
            <person name="Kalinowski J."/>
            <person name="Ruckert C."/>
        </authorList>
    </citation>
    <scope>NUCLEOTIDE SEQUENCE</scope>
    <source>
        <strain evidence="2">CGMCC 1.6333</strain>
    </source>
</reference>
<keyword evidence="3" id="KW-1185">Reference proteome</keyword>
<feature type="transmembrane region" description="Helical" evidence="1">
    <location>
        <begin position="146"/>
        <end position="172"/>
    </location>
</feature>
<feature type="transmembrane region" description="Helical" evidence="1">
    <location>
        <begin position="181"/>
        <end position="199"/>
    </location>
</feature>
<gene>
    <name evidence="2" type="ORF">GCM10011351_08760</name>
</gene>
<evidence type="ECO:0000313" key="3">
    <source>
        <dbReference type="Proteomes" id="UP000618460"/>
    </source>
</evidence>
<reference evidence="2" key="2">
    <citation type="submission" date="2020-09" db="EMBL/GenBank/DDBJ databases">
        <authorList>
            <person name="Sun Q."/>
            <person name="Zhou Y."/>
        </authorList>
    </citation>
    <scope>NUCLEOTIDE SEQUENCE</scope>
    <source>
        <strain evidence="2">CGMCC 1.6333</strain>
    </source>
</reference>
<feature type="transmembrane region" description="Helical" evidence="1">
    <location>
        <begin position="20"/>
        <end position="41"/>
    </location>
</feature>
<dbReference type="RefSeq" id="WP_117153336.1">
    <property type="nucleotide sequence ID" value="NZ_BMLG01000002.1"/>
</dbReference>
<dbReference type="AlphaFoldDB" id="A0A917WRG0"/>
<feature type="transmembrane region" description="Helical" evidence="1">
    <location>
        <begin position="219"/>
        <end position="241"/>
    </location>
</feature>
<evidence type="ECO:0000313" key="2">
    <source>
        <dbReference type="EMBL" id="GGM25269.1"/>
    </source>
</evidence>
<proteinExistence type="predicted"/>
<keyword evidence="1" id="KW-0472">Membrane</keyword>
<keyword evidence="1" id="KW-1133">Transmembrane helix</keyword>
<protein>
    <submittedName>
        <fullName evidence="2">Uncharacterized protein</fullName>
    </submittedName>
</protein>
<evidence type="ECO:0000256" key="1">
    <source>
        <dbReference type="SAM" id="Phobius"/>
    </source>
</evidence>
<dbReference type="EMBL" id="BMLG01000002">
    <property type="protein sequence ID" value="GGM25269.1"/>
    <property type="molecule type" value="Genomic_DNA"/>
</dbReference>
<accession>A0A917WRG0</accession>
<feature type="transmembrane region" description="Helical" evidence="1">
    <location>
        <begin position="105"/>
        <end position="126"/>
    </location>
</feature>
<dbReference type="OrthoDB" id="1795989at2"/>
<sequence length="249" mass="27770">MSLANLKKSEILQILFLFKLKSYSALFTSLILVQILAMLFSLSGPISSGSFGFSGPIHVNIGYYTGDIIVGFTLVWGFVAGLLLTTKKYYMVDFLFVTTRKMSQVANLLFLVAISIIGTLTAQLAGGFIQSVNVFFNDVKLVTNPLIISELLLSIGSLFFYLLFMTIIGYFIGMCVQLHKVFIIVLPAIFVGTIVQAVRLGDGYNFITKSYYFIIQESIFVLFSLKIFVLITILFVTAFLIGKRMEVQQ</sequence>
<dbReference type="Proteomes" id="UP000618460">
    <property type="component" value="Unassembled WGS sequence"/>
</dbReference>
<keyword evidence="1" id="KW-0812">Transmembrane</keyword>
<name>A0A917WRG0_9BACI</name>
<feature type="transmembrane region" description="Helical" evidence="1">
    <location>
        <begin position="61"/>
        <end position="84"/>
    </location>
</feature>
<comment type="caution">
    <text evidence="2">The sequence shown here is derived from an EMBL/GenBank/DDBJ whole genome shotgun (WGS) entry which is preliminary data.</text>
</comment>